<feature type="compositionally biased region" description="Basic residues" evidence="1">
    <location>
        <begin position="376"/>
        <end position="400"/>
    </location>
</feature>
<sequence>MGAAESNLKPSLDFENMDLYEVLGIALDASDDEIKRAFRQRALETHPDKNLEDKEEATKRFLKVQEAFETLSDPSSRAAYNWKRENPPSPSHERHADPMSDFMPGQWGPGTQGRTSSSSKLPRGWFGWFLSLISGVLAFLFSKFPKSWTEPSDPFLRFIPEEYIARNEHIMRPHGISAKDIYDYILSIDKKKPTWNENNQDQSLFTLLQNLFECLAYDEHRWGSTEWCPKLGRGTSAWCREDSPGVEHYAQDFYEYWLNFETKKPFDWIKPYYTDSPEDPWVMRQVAKKNREIQAQVREEYNQFIRNLAENMLAGDPRFLMHVYLHYHREGKAPSDAFYRRYIQRSRARASQPPPRSQPTASPRNAQPEEEEEKPKTKKQSRNQRKKQSQRHKANQKKSW</sequence>
<dbReference type="Gene3D" id="1.10.287.110">
    <property type="entry name" value="DnaJ domain"/>
    <property type="match status" value="1"/>
</dbReference>
<dbReference type="AlphaFoldDB" id="A0A409YSM8"/>
<dbReference type="InterPro" id="IPR051964">
    <property type="entry name" value="Chaperone_stress_response"/>
</dbReference>
<dbReference type="STRING" id="231916.A0A409YSM8"/>
<proteinExistence type="predicted"/>
<dbReference type="CDD" id="cd06257">
    <property type="entry name" value="DnaJ"/>
    <property type="match status" value="1"/>
</dbReference>
<evidence type="ECO:0000313" key="4">
    <source>
        <dbReference type="Proteomes" id="UP000284706"/>
    </source>
</evidence>
<feature type="region of interest" description="Disordered" evidence="1">
    <location>
        <begin position="79"/>
        <end position="116"/>
    </location>
</feature>
<dbReference type="InParanoid" id="A0A409YSM8"/>
<dbReference type="EMBL" id="NHYE01000387">
    <property type="protein sequence ID" value="PPR06014.1"/>
    <property type="molecule type" value="Genomic_DNA"/>
</dbReference>
<dbReference type="SUPFAM" id="SSF46565">
    <property type="entry name" value="Chaperone J-domain"/>
    <property type="match status" value="1"/>
</dbReference>
<evidence type="ECO:0000256" key="1">
    <source>
        <dbReference type="SAM" id="MobiDB-lite"/>
    </source>
</evidence>
<dbReference type="OrthoDB" id="10250354at2759"/>
<dbReference type="Pfam" id="PF21884">
    <property type="entry name" value="ZUO1-like_ZHD"/>
    <property type="match status" value="1"/>
</dbReference>
<reference evidence="3 4" key="1">
    <citation type="journal article" date="2018" name="Evol. Lett.">
        <title>Horizontal gene cluster transfer increased hallucinogenic mushroom diversity.</title>
        <authorList>
            <person name="Reynolds H.T."/>
            <person name="Vijayakumar V."/>
            <person name="Gluck-Thaler E."/>
            <person name="Korotkin H.B."/>
            <person name="Matheny P.B."/>
            <person name="Slot J.C."/>
        </authorList>
    </citation>
    <scope>NUCLEOTIDE SEQUENCE [LARGE SCALE GENOMIC DNA]</scope>
    <source>
        <strain evidence="3 4">SRW20</strain>
    </source>
</reference>
<evidence type="ECO:0000313" key="3">
    <source>
        <dbReference type="EMBL" id="PPR06014.1"/>
    </source>
</evidence>
<name>A0A409YSM8_9AGAR</name>
<dbReference type="GO" id="GO:0005737">
    <property type="term" value="C:cytoplasm"/>
    <property type="evidence" value="ECO:0007669"/>
    <property type="project" value="TreeGrafter"/>
</dbReference>
<dbReference type="Proteomes" id="UP000284706">
    <property type="component" value="Unassembled WGS sequence"/>
</dbReference>
<dbReference type="PANTHER" id="PTHR44029">
    <property type="entry name" value="DNAJ HOMOLOG SUBFAMILY C MEMBER 21"/>
    <property type="match status" value="1"/>
</dbReference>
<dbReference type="InterPro" id="IPR054076">
    <property type="entry name" value="ZUO1-like_ZHD"/>
</dbReference>
<dbReference type="InterPro" id="IPR001623">
    <property type="entry name" value="DnaJ_domain"/>
</dbReference>
<organism evidence="3 4">
    <name type="scientific">Gymnopilus dilepis</name>
    <dbReference type="NCBI Taxonomy" id="231916"/>
    <lineage>
        <taxon>Eukaryota</taxon>
        <taxon>Fungi</taxon>
        <taxon>Dikarya</taxon>
        <taxon>Basidiomycota</taxon>
        <taxon>Agaricomycotina</taxon>
        <taxon>Agaricomycetes</taxon>
        <taxon>Agaricomycetidae</taxon>
        <taxon>Agaricales</taxon>
        <taxon>Agaricineae</taxon>
        <taxon>Hymenogastraceae</taxon>
        <taxon>Gymnopilus</taxon>
    </lineage>
</organism>
<accession>A0A409YSM8</accession>
<dbReference type="Pfam" id="PF00226">
    <property type="entry name" value="DnaJ"/>
    <property type="match status" value="1"/>
</dbReference>
<comment type="caution">
    <text evidence="3">The sequence shown here is derived from an EMBL/GenBank/DDBJ whole genome shotgun (WGS) entry which is preliminary data.</text>
</comment>
<gene>
    <name evidence="3" type="ORF">CVT26_007493</name>
</gene>
<dbReference type="PRINTS" id="PR00625">
    <property type="entry name" value="JDOMAIN"/>
</dbReference>
<protein>
    <recommendedName>
        <fullName evidence="2">J domain-containing protein</fullName>
    </recommendedName>
</protein>
<dbReference type="PROSITE" id="PS50076">
    <property type="entry name" value="DNAJ_2"/>
    <property type="match status" value="1"/>
</dbReference>
<feature type="compositionally biased region" description="Basic and acidic residues" evidence="1">
    <location>
        <begin position="82"/>
        <end position="98"/>
    </location>
</feature>
<dbReference type="PANTHER" id="PTHR44029:SF1">
    <property type="entry name" value="DNAJ HOMOLOG SUBFAMILY C MEMBER 21"/>
    <property type="match status" value="1"/>
</dbReference>
<dbReference type="SMART" id="SM00271">
    <property type="entry name" value="DnaJ"/>
    <property type="match status" value="1"/>
</dbReference>
<feature type="domain" description="J" evidence="2">
    <location>
        <begin position="18"/>
        <end position="84"/>
    </location>
</feature>
<dbReference type="InterPro" id="IPR036869">
    <property type="entry name" value="J_dom_sf"/>
</dbReference>
<evidence type="ECO:0000259" key="2">
    <source>
        <dbReference type="PROSITE" id="PS50076"/>
    </source>
</evidence>
<keyword evidence="4" id="KW-1185">Reference proteome</keyword>
<feature type="region of interest" description="Disordered" evidence="1">
    <location>
        <begin position="346"/>
        <end position="400"/>
    </location>
</feature>